<gene>
    <name evidence="2" type="ORF">DARMORV10_C05P27260.1</name>
</gene>
<feature type="region of interest" description="Disordered" evidence="1">
    <location>
        <begin position="78"/>
        <end position="101"/>
    </location>
</feature>
<proteinExistence type="predicted"/>
<feature type="compositionally biased region" description="Polar residues" evidence="1">
    <location>
        <begin position="80"/>
        <end position="90"/>
    </location>
</feature>
<reference evidence="2" key="1">
    <citation type="submission" date="2021-01" db="EMBL/GenBank/DDBJ databases">
        <authorList>
            <consortium name="Genoscope - CEA"/>
            <person name="William W."/>
        </authorList>
    </citation>
    <scope>NUCLEOTIDE SEQUENCE</scope>
</reference>
<dbReference type="AlphaFoldDB" id="A0A816LDY5"/>
<sequence>MPASATFEEKMPLNLISLRMKLYIHPRRLLRRQSEVPVSPSVPAPRRVRKSPLSFDTIFRQRARRFTTLRRWDQKRMRANTRSCNNTKQQAYVHHHRRRLE</sequence>
<dbReference type="Proteomes" id="UP001295469">
    <property type="component" value="Chromosome C05"/>
</dbReference>
<accession>A0A816LDY5</accession>
<dbReference type="EMBL" id="HG994369">
    <property type="protein sequence ID" value="CAF1928551.1"/>
    <property type="molecule type" value="Genomic_DNA"/>
</dbReference>
<evidence type="ECO:0000256" key="1">
    <source>
        <dbReference type="SAM" id="MobiDB-lite"/>
    </source>
</evidence>
<protein>
    <submittedName>
        <fullName evidence="2">(rape) hypothetical protein</fullName>
    </submittedName>
</protein>
<evidence type="ECO:0000313" key="2">
    <source>
        <dbReference type="EMBL" id="CAF1928551.1"/>
    </source>
</evidence>
<name>A0A816LDY5_BRANA</name>
<organism evidence="2">
    <name type="scientific">Brassica napus</name>
    <name type="common">Rape</name>
    <dbReference type="NCBI Taxonomy" id="3708"/>
    <lineage>
        <taxon>Eukaryota</taxon>
        <taxon>Viridiplantae</taxon>
        <taxon>Streptophyta</taxon>
        <taxon>Embryophyta</taxon>
        <taxon>Tracheophyta</taxon>
        <taxon>Spermatophyta</taxon>
        <taxon>Magnoliopsida</taxon>
        <taxon>eudicotyledons</taxon>
        <taxon>Gunneridae</taxon>
        <taxon>Pentapetalae</taxon>
        <taxon>rosids</taxon>
        <taxon>malvids</taxon>
        <taxon>Brassicales</taxon>
        <taxon>Brassicaceae</taxon>
        <taxon>Brassiceae</taxon>
        <taxon>Brassica</taxon>
    </lineage>
</organism>